<keyword evidence="7" id="KW-0805">Transcription regulation</keyword>
<dbReference type="FunFam" id="3.30.160.60:FF:000256">
    <property type="entry name" value="PLAG1 like zinc finger 2"/>
    <property type="match status" value="1"/>
</dbReference>
<feature type="compositionally biased region" description="Low complexity" evidence="13">
    <location>
        <begin position="222"/>
        <end position="233"/>
    </location>
</feature>
<evidence type="ECO:0000313" key="16">
    <source>
        <dbReference type="Proteomes" id="UP001558652"/>
    </source>
</evidence>
<dbReference type="InterPro" id="IPR050331">
    <property type="entry name" value="Zinc_finger"/>
</dbReference>
<evidence type="ECO:0000256" key="11">
    <source>
        <dbReference type="ARBA" id="ARBA00023242"/>
    </source>
</evidence>
<keyword evidence="16" id="KW-1185">Reference proteome</keyword>
<dbReference type="PANTHER" id="PTHR16515:SF49">
    <property type="entry name" value="GASTRULA ZINC FINGER PROTEIN XLCGF49.1-LIKE-RELATED"/>
    <property type="match status" value="1"/>
</dbReference>
<sequence>RSDACRSTTCPVCFKTFASAGKLSQHGLVHTGERPYRCSACPKAFSSKFKLVRHALIHTDHRQYTCPVCERTFHRKDHLKNHAKVHSPVKWRYKCRRAGCDKEYSSALSLKKHEAGHAAEEGDLECKMCGQVFDTKEAILFHLKVHAGSRTVKTPADKKYRCDHCERRFFTGKDVRRHSVVHTGRRDFLCQFCPQRFGRKDHLVRHMKKSHLGQGNRHKKQQQQQSTGQQQQQRRPVGTIKQATAVIREMAAAGTKPAKLYPPPGGHPIAGPSFQEGIVQGKRYHW</sequence>
<feature type="compositionally biased region" description="Basic residues" evidence="13">
    <location>
        <begin position="209"/>
        <end position="221"/>
    </location>
</feature>
<evidence type="ECO:0000256" key="7">
    <source>
        <dbReference type="ARBA" id="ARBA00023015"/>
    </source>
</evidence>
<name>A0ABD0XV49_9HEMI</name>
<dbReference type="FunFam" id="3.30.160.60:FF:000295">
    <property type="entry name" value="zinc finger protein 19"/>
    <property type="match status" value="1"/>
</dbReference>
<dbReference type="InterPro" id="IPR036236">
    <property type="entry name" value="Znf_C2H2_sf"/>
</dbReference>
<comment type="similarity">
    <text evidence="2">Belongs to the krueppel C2H2-type zinc-finger protein family.</text>
</comment>
<dbReference type="Pfam" id="PF00096">
    <property type="entry name" value="zf-C2H2"/>
    <property type="match status" value="3"/>
</dbReference>
<dbReference type="GO" id="GO:0010557">
    <property type="term" value="P:positive regulation of macromolecule biosynthetic process"/>
    <property type="evidence" value="ECO:0007669"/>
    <property type="project" value="UniProtKB-ARBA"/>
</dbReference>
<feature type="domain" description="C2H2-type" evidence="14">
    <location>
        <begin position="36"/>
        <end position="63"/>
    </location>
</feature>
<feature type="domain" description="C2H2-type" evidence="14">
    <location>
        <begin position="124"/>
        <end position="151"/>
    </location>
</feature>
<dbReference type="FunFam" id="3.30.160.60:FF:000446">
    <property type="entry name" value="Zinc finger protein"/>
    <property type="match status" value="1"/>
</dbReference>
<evidence type="ECO:0000256" key="3">
    <source>
        <dbReference type="ARBA" id="ARBA00022723"/>
    </source>
</evidence>
<protein>
    <recommendedName>
        <fullName evidence="14">C2H2-type domain-containing protein</fullName>
    </recommendedName>
</protein>
<organism evidence="15 16">
    <name type="scientific">Ranatra chinensis</name>
    <dbReference type="NCBI Taxonomy" id="642074"/>
    <lineage>
        <taxon>Eukaryota</taxon>
        <taxon>Metazoa</taxon>
        <taxon>Ecdysozoa</taxon>
        <taxon>Arthropoda</taxon>
        <taxon>Hexapoda</taxon>
        <taxon>Insecta</taxon>
        <taxon>Pterygota</taxon>
        <taxon>Neoptera</taxon>
        <taxon>Paraneoptera</taxon>
        <taxon>Hemiptera</taxon>
        <taxon>Heteroptera</taxon>
        <taxon>Panheteroptera</taxon>
        <taxon>Nepomorpha</taxon>
        <taxon>Nepidae</taxon>
        <taxon>Ranatrinae</taxon>
        <taxon>Ranatra</taxon>
    </lineage>
</organism>
<evidence type="ECO:0000256" key="2">
    <source>
        <dbReference type="ARBA" id="ARBA00006991"/>
    </source>
</evidence>
<feature type="region of interest" description="Disordered" evidence="13">
    <location>
        <begin position="209"/>
        <end position="239"/>
    </location>
</feature>
<evidence type="ECO:0000256" key="5">
    <source>
        <dbReference type="ARBA" id="ARBA00022771"/>
    </source>
</evidence>
<dbReference type="PROSITE" id="PS50157">
    <property type="entry name" value="ZINC_FINGER_C2H2_2"/>
    <property type="match status" value="7"/>
</dbReference>
<accession>A0ABD0XV49</accession>
<dbReference type="SMART" id="SM00355">
    <property type="entry name" value="ZnF_C2H2"/>
    <property type="match status" value="7"/>
</dbReference>
<dbReference type="Proteomes" id="UP001558652">
    <property type="component" value="Unassembled WGS sequence"/>
</dbReference>
<evidence type="ECO:0000259" key="14">
    <source>
        <dbReference type="PROSITE" id="PS50157"/>
    </source>
</evidence>
<dbReference type="GO" id="GO:0005634">
    <property type="term" value="C:nucleus"/>
    <property type="evidence" value="ECO:0007669"/>
    <property type="project" value="UniProtKB-SubCell"/>
</dbReference>
<feature type="domain" description="C2H2-type" evidence="14">
    <location>
        <begin position="8"/>
        <end position="35"/>
    </location>
</feature>
<comment type="caution">
    <text evidence="15">The sequence shown here is derived from an EMBL/GenBank/DDBJ whole genome shotgun (WGS) entry which is preliminary data.</text>
</comment>
<keyword evidence="5 12" id="KW-0863">Zinc-finger</keyword>
<evidence type="ECO:0000256" key="6">
    <source>
        <dbReference type="ARBA" id="ARBA00022833"/>
    </source>
</evidence>
<reference evidence="15 16" key="1">
    <citation type="submission" date="2024-07" db="EMBL/GenBank/DDBJ databases">
        <title>Chromosome-level genome assembly of the water stick insect Ranatra chinensis (Heteroptera: Nepidae).</title>
        <authorList>
            <person name="Liu X."/>
        </authorList>
    </citation>
    <scope>NUCLEOTIDE SEQUENCE [LARGE SCALE GENOMIC DNA]</scope>
    <source>
        <strain evidence="15">Cailab_2021Rc</strain>
        <tissue evidence="15">Muscle</tissue>
    </source>
</reference>
<feature type="domain" description="C2H2-type" evidence="14">
    <location>
        <begin position="188"/>
        <end position="216"/>
    </location>
</feature>
<keyword evidence="3" id="KW-0479">Metal-binding</keyword>
<evidence type="ECO:0000256" key="8">
    <source>
        <dbReference type="ARBA" id="ARBA00023125"/>
    </source>
</evidence>
<dbReference type="SUPFAM" id="SSF57667">
    <property type="entry name" value="beta-beta-alpha zinc fingers"/>
    <property type="match status" value="4"/>
</dbReference>
<dbReference type="AlphaFoldDB" id="A0ABD0XV49"/>
<dbReference type="Gene3D" id="3.30.160.60">
    <property type="entry name" value="Classic Zinc Finger"/>
    <property type="match status" value="5"/>
</dbReference>
<evidence type="ECO:0000256" key="9">
    <source>
        <dbReference type="ARBA" id="ARBA00023159"/>
    </source>
</evidence>
<keyword evidence="8" id="KW-0238">DNA-binding</keyword>
<proteinExistence type="inferred from homology"/>
<keyword evidence="9" id="KW-0010">Activator</keyword>
<dbReference type="EMBL" id="JBFDAA010000020">
    <property type="protein sequence ID" value="KAL1115156.1"/>
    <property type="molecule type" value="Genomic_DNA"/>
</dbReference>
<evidence type="ECO:0000256" key="10">
    <source>
        <dbReference type="ARBA" id="ARBA00023163"/>
    </source>
</evidence>
<dbReference type="Pfam" id="PF13894">
    <property type="entry name" value="zf-C2H2_4"/>
    <property type="match status" value="1"/>
</dbReference>
<feature type="non-terminal residue" evidence="15">
    <location>
        <position position="1"/>
    </location>
</feature>
<dbReference type="PANTHER" id="PTHR16515">
    <property type="entry name" value="PR DOMAIN ZINC FINGER PROTEIN"/>
    <property type="match status" value="1"/>
</dbReference>
<evidence type="ECO:0000256" key="1">
    <source>
        <dbReference type="ARBA" id="ARBA00004123"/>
    </source>
</evidence>
<keyword evidence="4" id="KW-0677">Repeat</keyword>
<dbReference type="InterPro" id="IPR013087">
    <property type="entry name" value="Znf_C2H2_type"/>
</dbReference>
<evidence type="ECO:0000256" key="12">
    <source>
        <dbReference type="PROSITE-ProRule" id="PRU00042"/>
    </source>
</evidence>
<gene>
    <name evidence="15" type="ORF">AAG570_007187</name>
</gene>
<dbReference type="GO" id="GO:0003677">
    <property type="term" value="F:DNA binding"/>
    <property type="evidence" value="ECO:0007669"/>
    <property type="project" value="UniProtKB-KW"/>
</dbReference>
<evidence type="ECO:0000256" key="13">
    <source>
        <dbReference type="SAM" id="MobiDB-lite"/>
    </source>
</evidence>
<feature type="domain" description="C2H2-type" evidence="14">
    <location>
        <begin position="93"/>
        <end position="122"/>
    </location>
</feature>
<feature type="domain" description="C2H2-type" evidence="14">
    <location>
        <begin position="160"/>
        <end position="187"/>
    </location>
</feature>
<comment type="subcellular location">
    <subcellularLocation>
        <location evidence="1">Nucleus</location>
    </subcellularLocation>
</comment>
<dbReference type="GO" id="GO:0008270">
    <property type="term" value="F:zinc ion binding"/>
    <property type="evidence" value="ECO:0007669"/>
    <property type="project" value="UniProtKB-KW"/>
</dbReference>
<evidence type="ECO:0000313" key="15">
    <source>
        <dbReference type="EMBL" id="KAL1115156.1"/>
    </source>
</evidence>
<feature type="domain" description="C2H2-type" evidence="14">
    <location>
        <begin position="64"/>
        <end position="91"/>
    </location>
</feature>
<keyword evidence="6" id="KW-0862">Zinc</keyword>
<keyword evidence="10" id="KW-0804">Transcription</keyword>
<evidence type="ECO:0000256" key="4">
    <source>
        <dbReference type="ARBA" id="ARBA00022737"/>
    </source>
</evidence>
<dbReference type="GO" id="GO:0010468">
    <property type="term" value="P:regulation of gene expression"/>
    <property type="evidence" value="ECO:0007669"/>
    <property type="project" value="UniProtKB-ARBA"/>
</dbReference>
<keyword evidence="11" id="KW-0539">Nucleus</keyword>
<dbReference type="FunFam" id="3.30.160.60:FF:000231">
    <property type="entry name" value="PLAG1 like zinc finger 2"/>
    <property type="match status" value="1"/>
</dbReference>
<dbReference type="PROSITE" id="PS00028">
    <property type="entry name" value="ZINC_FINGER_C2H2_1"/>
    <property type="match status" value="7"/>
</dbReference>